<dbReference type="AlphaFoldDB" id="A0A834SQ59"/>
<protein>
    <submittedName>
        <fullName evidence="2">Uncharacterized protein</fullName>
    </submittedName>
</protein>
<evidence type="ECO:0000256" key="1">
    <source>
        <dbReference type="SAM" id="MobiDB-lite"/>
    </source>
</evidence>
<dbReference type="Proteomes" id="UP000634136">
    <property type="component" value="Unassembled WGS sequence"/>
</dbReference>
<feature type="region of interest" description="Disordered" evidence="1">
    <location>
        <begin position="102"/>
        <end position="125"/>
    </location>
</feature>
<organism evidence="2 3">
    <name type="scientific">Senna tora</name>
    <dbReference type="NCBI Taxonomy" id="362788"/>
    <lineage>
        <taxon>Eukaryota</taxon>
        <taxon>Viridiplantae</taxon>
        <taxon>Streptophyta</taxon>
        <taxon>Embryophyta</taxon>
        <taxon>Tracheophyta</taxon>
        <taxon>Spermatophyta</taxon>
        <taxon>Magnoliopsida</taxon>
        <taxon>eudicotyledons</taxon>
        <taxon>Gunneridae</taxon>
        <taxon>Pentapetalae</taxon>
        <taxon>rosids</taxon>
        <taxon>fabids</taxon>
        <taxon>Fabales</taxon>
        <taxon>Fabaceae</taxon>
        <taxon>Caesalpinioideae</taxon>
        <taxon>Cassia clade</taxon>
        <taxon>Senna</taxon>
    </lineage>
</organism>
<evidence type="ECO:0000313" key="3">
    <source>
        <dbReference type="Proteomes" id="UP000634136"/>
    </source>
</evidence>
<keyword evidence="3" id="KW-1185">Reference proteome</keyword>
<proteinExistence type="predicted"/>
<evidence type="ECO:0000313" key="2">
    <source>
        <dbReference type="EMBL" id="KAF7807371.1"/>
    </source>
</evidence>
<comment type="caution">
    <text evidence="2">The sequence shown here is derived from an EMBL/GenBank/DDBJ whole genome shotgun (WGS) entry which is preliminary data.</text>
</comment>
<sequence>MYNAKRYFKFTCATTHLNLYFLSSFDIQSRFSIRNVFRHDLTHLPRDHEPHSSIKSTQIPKYNAKRSVLLTCATIRHDMTHLECDHEPNLRIKFTRISKYNAKRSEPHSSIKSTRIPKYNAKRSI</sequence>
<dbReference type="EMBL" id="JAAIUW010000012">
    <property type="protein sequence ID" value="KAF7807371.1"/>
    <property type="molecule type" value="Genomic_DNA"/>
</dbReference>
<name>A0A834SQ59_9FABA</name>
<accession>A0A834SQ59</accession>
<gene>
    <name evidence="2" type="ORF">G2W53_039532</name>
</gene>
<reference evidence="2" key="1">
    <citation type="submission" date="2020-09" db="EMBL/GenBank/DDBJ databases">
        <title>Genome-Enabled Discovery of Anthraquinone Biosynthesis in Senna tora.</title>
        <authorList>
            <person name="Kang S.-H."/>
            <person name="Pandey R.P."/>
            <person name="Lee C.-M."/>
            <person name="Sim J.-S."/>
            <person name="Jeong J.-T."/>
            <person name="Choi B.-S."/>
            <person name="Jung M."/>
            <person name="Ginzburg D."/>
            <person name="Zhao K."/>
            <person name="Won S.Y."/>
            <person name="Oh T.-J."/>
            <person name="Yu Y."/>
            <person name="Kim N.-H."/>
            <person name="Lee O.R."/>
            <person name="Lee T.-H."/>
            <person name="Bashyal P."/>
            <person name="Kim T.-S."/>
            <person name="Lee W.-H."/>
            <person name="Kawkins C."/>
            <person name="Kim C.-K."/>
            <person name="Kim J.S."/>
            <person name="Ahn B.O."/>
            <person name="Rhee S.Y."/>
            <person name="Sohng J.K."/>
        </authorList>
    </citation>
    <scope>NUCLEOTIDE SEQUENCE</scope>
    <source>
        <tissue evidence="2">Leaf</tissue>
    </source>
</reference>